<evidence type="ECO:0008006" key="4">
    <source>
        <dbReference type="Google" id="ProtNLM"/>
    </source>
</evidence>
<evidence type="ECO:0000313" key="3">
    <source>
        <dbReference type="Proteomes" id="UP000093186"/>
    </source>
</evidence>
<reference evidence="2 3" key="1">
    <citation type="submission" date="2016-06" db="EMBL/GenBank/DDBJ databases">
        <title>Draft Genome Sequence of Tenacibaculum soleae UCD-KL19.</title>
        <authorList>
            <person name="Eisen J.A."/>
            <person name="Coil D.A."/>
            <person name="Lujan K.M."/>
        </authorList>
    </citation>
    <scope>NUCLEOTIDE SEQUENCE [LARGE SCALE GENOMIC DNA]</scope>
    <source>
        <strain evidence="2 3">UCD-KL19</strain>
    </source>
</reference>
<comment type="caution">
    <text evidence="2">The sequence shown here is derived from an EMBL/GenBank/DDBJ whole genome shotgun (WGS) entry which is preliminary data.</text>
</comment>
<evidence type="ECO:0000313" key="2">
    <source>
        <dbReference type="EMBL" id="OCK44100.1"/>
    </source>
</evidence>
<sequence>MRKMFMKSALIILGVVLMSFTSKDNENKKFGVNCTITHGRYHTVDGVRSLLWSRMESCDGKHVYKYYFGTGPIGPITNGDLSMPVEDGIIGKQQTEDFYEDDTDSFVPLNILGN</sequence>
<dbReference type="RefSeq" id="WP_068703148.1">
    <property type="nucleotide sequence ID" value="NZ_CANNGK010000006.1"/>
</dbReference>
<proteinExistence type="predicted"/>
<accession>A0A1B9Y2S8</accession>
<dbReference type="STRING" id="447689.BA195_05265"/>
<feature type="signal peptide" evidence="1">
    <location>
        <begin position="1"/>
        <end position="24"/>
    </location>
</feature>
<dbReference type="AlphaFoldDB" id="A0A1B9Y2S8"/>
<organism evidence="2 3">
    <name type="scientific">Tenacibaculum soleae</name>
    <dbReference type="NCBI Taxonomy" id="447689"/>
    <lineage>
        <taxon>Bacteria</taxon>
        <taxon>Pseudomonadati</taxon>
        <taxon>Bacteroidota</taxon>
        <taxon>Flavobacteriia</taxon>
        <taxon>Flavobacteriales</taxon>
        <taxon>Flavobacteriaceae</taxon>
        <taxon>Tenacibaculum</taxon>
    </lineage>
</organism>
<evidence type="ECO:0000256" key="1">
    <source>
        <dbReference type="SAM" id="SignalP"/>
    </source>
</evidence>
<feature type="chain" id="PRO_5008640120" description="Secreted protein" evidence="1">
    <location>
        <begin position="25"/>
        <end position="114"/>
    </location>
</feature>
<keyword evidence="1" id="KW-0732">Signal</keyword>
<gene>
    <name evidence="2" type="ORF">BA195_05265</name>
</gene>
<dbReference type="Proteomes" id="UP000093186">
    <property type="component" value="Unassembled WGS sequence"/>
</dbReference>
<name>A0A1B9Y2S8_9FLAO</name>
<protein>
    <recommendedName>
        <fullName evidence="4">Secreted protein</fullName>
    </recommendedName>
</protein>
<keyword evidence="3" id="KW-1185">Reference proteome</keyword>
<dbReference type="EMBL" id="MAKX01000001">
    <property type="protein sequence ID" value="OCK44100.1"/>
    <property type="molecule type" value="Genomic_DNA"/>
</dbReference>